<reference evidence="2" key="1">
    <citation type="submission" date="2021-02" db="EMBL/GenBank/DDBJ databases">
        <authorList>
            <person name="Nowell W R."/>
        </authorList>
    </citation>
    <scope>NUCLEOTIDE SEQUENCE</scope>
</reference>
<evidence type="ECO:0000313" key="2">
    <source>
        <dbReference type="EMBL" id="CAF5117438.1"/>
    </source>
</evidence>
<dbReference type="EMBL" id="CAJOBR010078474">
    <property type="protein sequence ID" value="CAF5117438.1"/>
    <property type="molecule type" value="Genomic_DNA"/>
</dbReference>
<feature type="non-terminal residue" evidence="2">
    <location>
        <position position="64"/>
    </location>
</feature>
<dbReference type="Proteomes" id="UP000663848">
    <property type="component" value="Unassembled WGS sequence"/>
</dbReference>
<comment type="caution">
    <text evidence="2">The sequence shown here is derived from an EMBL/GenBank/DDBJ whole genome shotgun (WGS) entry which is preliminary data.</text>
</comment>
<name>A0A822F5B1_9BILA</name>
<feature type="non-terminal residue" evidence="2">
    <location>
        <position position="1"/>
    </location>
</feature>
<accession>A0A822F5B1</accession>
<evidence type="ECO:0000313" key="1">
    <source>
        <dbReference type="EMBL" id="CAF5110935.1"/>
    </source>
</evidence>
<organism evidence="2 3">
    <name type="scientific">Rotaria socialis</name>
    <dbReference type="NCBI Taxonomy" id="392032"/>
    <lineage>
        <taxon>Eukaryota</taxon>
        <taxon>Metazoa</taxon>
        <taxon>Spiralia</taxon>
        <taxon>Gnathifera</taxon>
        <taxon>Rotifera</taxon>
        <taxon>Eurotatoria</taxon>
        <taxon>Bdelloidea</taxon>
        <taxon>Philodinida</taxon>
        <taxon>Philodinidae</taxon>
        <taxon>Rotaria</taxon>
    </lineage>
</organism>
<dbReference type="AlphaFoldDB" id="A0A822F5B1"/>
<evidence type="ECO:0000313" key="3">
    <source>
        <dbReference type="Proteomes" id="UP000663848"/>
    </source>
</evidence>
<dbReference type="EMBL" id="CAJOBR010075431">
    <property type="protein sequence ID" value="CAF5110935.1"/>
    <property type="molecule type" value="Genomic_DNA"/>
</dbReference>
<proteinExistence type="predicted"/>
<sequence>SIEDNYSLPNGRSTIQPRSASACASLTTRYQDLHSSHFLTSADPQRLKHVRRVESGHVSSGSSA</sequence>
<gene>
    <name evidence="1" type="ORF">QYT958_LOCUS45428</name>
    <name evidence="2" type="ORF">QYT958_LOCUS45838</name>
</gene>
<protein>
    <submittedName>
        <fullName evidence="2">Uncharacterized protein</fullName>
    </submittedName>
</protein>